<reference evidence="2 3" key="1">
    <citation type="submission" date="2022-10" db="EMBL/GenBank/DDBJ databases">
        <title>The complete genomes of actinobacterial strains from the NBC collection.</title>
        <authorList>
            <person name="Joergensen T.S."/>
            <person name="Alvarez Arevalo M."/>
            <person name="Sterndorff E.B."/>
            <person name="Faurdal D."/>
            <person name="Vuksanovic O."/>
            <person name="Mourched A.-S."/>
            <person name="Charusanti P."/>
            <person name="Shaw S."/>
            <person name="Blin K."/>
            <person name="Weber T."/>
        </authorList>
    </citation>
    <scope>NUCLEOTIDE SEQUENCE [LARGE SCALE GENOMIC DNA]</scope>
    <source>
        <strain evidence="2 3">NBC_00123</strain>
    </source>
</reference>
<proteinExistence type="predicted"/>
<organism evidence="2 3">
    <name type="scientific">Streptomyces zaomyceticus</name>
    <dbReference type="NCBI Taxonomy" id="68286"/>
    <lineage>
        <taxon>Bacteria</taxon>
        <taxon>Bacillati</taxon>
        <taxon>Actinomycetota</taxon>
        <taxon>Actinomycetes</taxon>
        <taxon>Kitasatosporales</taxon>
        <taxon>Streptomycetaceae</taxon>
        <taxon>Streptomyces</taxon>
    </lineage>
</organism>
<keyword evidence="1" id="KW-0732">Signal</keyword>
<sequence length="165" mass="17608">MGAALALLCLSQVLTAPQASADEAAPGCYAESCAGKDPYALGCDWDAELLAQLNKGNDLEVRLVYSDSCHAVWVKASLNPAYAGQESLYVELWSTPTIGGAQWARGTTKYLTPDLPVGNTTMGDWQATNKACWNNVGSRWDPAPLNYEGAGGNMPRSTGDCTEWQ</sequence>
<keyword evidence="3" id="KW-1185">Reference proteome</keyword>
<name>A0ABZ1LJS7_9ACTN</name>
<feature type="signal peptide" evidence="1">
    <location>
        <begin position="1"/>
        <end position="21"/>
    </location>
</feature>
<evidence type="ECO:0000313" key="2">
    <source>
        <dbReference type="EMBL" id="WTR73656.1"/>
    </source>
</evidence>
<accession>A0ABZ1LJS7</accession>
<dbReference type="RefSeq" id="WP_406336462.1">
    <property type="nucleotide sequence ID" value="NZ_CP108188.1"/>
</dbReference>
<evidence type="ECO:0000256" key="1">
    <source>
        <dbReference type="SAM" id="SignalP"/>
    </source>
</evidence>
<dbReference type="InterPro" id="IPR021224">
    <property type="entry name" value="DUF2690"/>
</dbReference>
<dbReference type="Pfam" id="PF10901">
    <property type="entry name" value="DUF2690"/>
    <property type="match status" value="1"/>
</dbReference>
<evidence type="ECO:0000313" key="3">
    <source>
        <dbReference type="Proteomes" id="UP001622594"/>
    </source>
</evidence>
<protein>
    <submittedName>
        <fullName evidence="2">YjfA family protein</fullName>
    </submittedName>
</protein>
<gene>
    <name evidence="2" type="ORF">OG814_32400</name>
</gene>
<dbReference type="Proteomes" id="UP001622594">
    <property type="component" value="Chromosome"/>
</dbReference>
<dbReference type="EMBL" id="CP108188">
    <property type="protein sequence ID" value="WTR73656.1"/>
    <property type="molecule type" value="Genomic_DNA"/>
</dbReference>
<feature type="chain" id="PRO_5046606315" evidence="1">
    <location>
        <begin position="22"/>
        <end position="165"/>
    </location>
</feature>